<dbReference type="InterPro" id="IPR036388">
    <property type="entry name" value="WH-like_DNA-bd_sf"/>
</dbReference>
<feature type="transmembrane region" description="Helical" evidence="1">
    <location>
        <begin position="103"/>
        <end position="126"/>
    </location>
</feature>
<evidence type="ECO:0000313" key="4">
    <source>
        <dbReference type="Proteomes" id="UP000199469"/>
    </source>
</evidence>
<dbReference type="InterPro" id="IPR000792">
    <property type="entry name" value="Tscrpt_reg_LuxR_C"/>
</dbReference>
<dbReference type="GO" id="GO:0006355">
    <property type="term" value="P:regulation of DNA-templated transcription"/>
    <property type="evidence" value="ECO:0007669"/>
    <property type="project" value="InterPro"/>
</dbReference>
<feature type="transmembrane region" description="Helical" evidence="1">
    <location>
        <begin position="173"/>
        <end position="191"/>
    </location>
</feature>
<dbReference type="Gene3D" id="1.10.10.10">
    <property type="entry name" value="Winged helix-like DNA-binding domain superfamily/Winged helix DNA-binding domain"/>
    <property type="match status" value="1"/>
</dbReference>
<dbReference type="OrthoDB" id="1254222at2"/>
<keyword evidence="1" id="KW-0812">Transmembrane</keyword>
<feature type="domain" description="HTH luxR-type" evidence="2">
    <location>
        <begin position="226"/>
        <end position="293"/>
    </location>
</feature>
<feature type="transmembrane region" description="Helical" evidence="1">
    <location>
        <begin position="197"/>
        <end position="217"/>
    </location>
</feature>
<name>A0A1I0S1G4_9FLAO</name>
<dbReference type="AlphaFoldDB" id="A0A1I0S1G4"/>
<dbReference type="SUPFAM" id="SSF46894">
    <property type="entry name" value="C-terminal effector domain of the bipartite response regulators"/>
    <property type="match status" value="1"/>
</dbReference>
<keyword evidence="4" id="KW-1185">Reference proteome</keyword>
<accession>A0A1I0S1G4</accession>
<dbReference type="InterPro" id="IPR016032">
    <property type="entry name" value="Sig_transdc_resp-reg_C-effctor"/>
</dbReference>
<feature type="transmembrane region" description="Helical" evidence="1">
    <location>
        <begin position="132"/>
        <end position="153"/>
    </location>
</feature>
<reference evidence="4" key="1">
    <citation type="submission" date="2016-10" db="EMBL/GenBank/DDBJ databases">
        <authorList>
            <person name="Varghese N."/>
            <person name="Submissions S."/>
        </authorList>
    </citation>
    <scope>NUCLEOTIDE SEQUENCE [LARGE SCALE GENOMIC DNA]</scope>
    <source>
        <strain evidence="4">DSM 17724</strain>
    </source>
</reference>
<organism evidence="3 4">
    <name type="scientific">Chryseobacterium wanjuense</name>
    <dbReference type="NCBI Taxonomy" id="356305"/>
    <lineage>
        <taxon>Bacteria</taxon>
        <taxon>Pseudomonadati</taxon>
        <taxon>Bacteroidota</taxon>
        <taxon>Flavobacteriia</taxon>
        <taxon>Flavobacteriales</taxon>
        <taxon>Weeksellaceae</taxon>
        <taxon>Chryseobacterium group</taxon>
        <taxon>Chryseobacterium</taxon>
    </lineage>
</organism>
<dbReference type="EMBL" id="FOIU01000003">
    <property type="protein sequence ID" value="SEW48279.1"/>
    <property type="molecule type" value="Genomic_DNA"/>
</dbReference>
<gene>
    <name evidence="3" type="ORF">SAMN05421841_3775</name>
</gene>
<evidence type="ECO:0000259" key="2">
    <source>
        <dbReference type="PROSITE" id="PS50043"/>
    </source>
</evidence>
<dbReference type="RefSeq" id="WP_089795356.1">
    <property type="nucleotide sequence ID" value="NZ_FOIU01000003.1"/>
</dbReference>
<dbReference type="Pfam" id="PF00196">
    <property type="entry name" value="GerE"/>
    <property type="match status" value="1"/>
</dbReference>
<dbReference type="Proteomes" id="UP000199469">
    <property type="component" value="Unassembled WGS sequence"/>
</dbReference>
<dbReference type="STRING" id="356305.SAMN05421841_3775"/>
<feature type="transmembrane region" description="Helical" evidence="1">
    <location>
        <begin position="71"/>
        <end position="91"/>
    </location>
</feature>
<dbReference type="PROSITE" id="PS50043">
    <property type="entry name" value="HTH_LUXR_2"/>
    <property type="match status" value="1"/>
</dbReference>
<evidence type="ECO:0000256" key="1">
    <source>
        <dbReference type="SAM" id="Phobius"/>
    </source>
</evidence>
<sequence>MFVLSMHFSTIIYIIIFVLLIIIASINFVLHWKQRDRIYYLRFLLLSIVGLIYNFIEEIFPDSKSTIDRNTQYIISYTSGLLSAFYFLFYLYKEYHLKFIKRFDLLLVGSFSFLILICSFIIPLSITKSISIPRYLFLSIILIILLLNIFSILKNQFLKFKSSKEIFLKVHSIIGVIGFLSIISLPITILSSSGNQFIVQFCYTLGFFIISTDYFLYPYRKEEIKKTIPFEKLSVRETEVLKLLLEDPNLKYSEISQMLNISEKTLSTHLSNIYKKIEIKNKKEIHEISKIYKSTIIE</sequence>
<keyword evidence="1" id="KW-0472">Membrane</keyword>
<evidence type="ECO:0000313" key="3">
    <source>
        <dbReference type="EMBL" id="SEW48279.1"/>
    </source>
</evidence>
<keyword evidence="1" id="KW-1133">Transmembrane helix</keyword>
<feature type="transmembrane region" description="Helical" evidence="1">
    <location>
        <begin position="12"/>
        <end position="32"/>
    </location>
</feature>
<dbReference type="SMART" id="SM00421">
    <property type="entry name" value="HTH_LUXR"/>
    <property type="match status" value="1"/>
</dbReference>
<feature type="transmembrane region" description="Helical" evidence="1">
    <location>
        <begin position="39"/>
        <end position="56"/>
    </location>
</feature>
<dbReference type="GO" id="GO:0003677">
    <property type="term" value="F:DNA binding"/>
    <property type="evidence" value="ECO:0007669"/>
    <property type="project" value="InterPro"/>
</dbReference>
<protein>
    <submittedName>
        <fullName evidence="3">Regulatory protein, luxR family</fullName>
    </submittedName>
</protein>
<proteinExistence type="predicted"/>